<reference evidence="3" key="1">
    <citation type="submission" date="2017-09" db="EMBL/GenBank/DDBJ databases">
        <title>Depth-based differentiation of microbial function through sediment-hosted aquifers and enrichment of novel symbionts in the deep terrestrial subsurface.</title>
        <authorList>
            <person name="Probst A.J."/>
            <person name="Ladd B."/>
            <person name="Jarett J.K."/>
            <person name="Geller-Mcgrath D.E."/>
            <person name="Sieber C.M.K."/>
            <person name="Emerson J.B."/>
            <person name="Anantharaman K."/>
            <person name="Thomas B.C."/>
            <person name="Malmstrom R."/>
            <person name="Stieglmeier M."/>
            <person name="Klingl A."/>
            <person name="Woyke T."/>
            <person name="Ryan C.M."/>
            <person name="Banfield J.F."/>
        </authorList>
    </citation>
    <scope>NUCLEOTIDE SEQUENCE [LARGE SCALE GENOMIC DNA]</scope>
</reference>
<dbReference type="EMBL" id="PFAH01000010">
    <property type="protein sequence ID" value="PIR97705.1"/>
    <property type="molecule type" value="Genomic_DNA"/>
</dbReference>
<sequence length="335" mass="37586">MKEIFKRKTPDQLIGGLMNKDKSAIKTASHTISLFKIYSILGATTLLAFIAGYLIDVGQFVAGVFVILAFIAFFSIQSILLRRPGQIIAVSILNALGFSIFLYSTSLNLTASLWIALFILFAISHFKGRYEVEQAVHIKFFKVVRPSITLLLIAITLYAGTILFINGKTLVEERSVARMVELVGKPIFGSLVENFSSETTLEEVMRGYAKDKLPNQIPGFNKLPAYQQEVAIRTFVSELSKSTENYLKYELKTNESLTKNVQSFIEFKTKDLSEQTQATRLALLLLILILAVKSVEFLIHIPLAFLGFIIYELLIAFGFIVVQFESRNKEVLTIS</sequence>
<keyword evidence="1" id="KW-0812">Transmembrane</keyword>
<accession>A0A2H0VF30</accession>
<comment type="caution">
    <text evidence="2">The sequence shown here is derived from an EMBL/GenBank/DDBJ whole genome shotgun (WGS) entry which is preliminary data.</text>
</comment>
<feature type="transmembrane region" description="Helical" evidence="1">
    <location>
        <begin position="61"/>
        <end position="81"/>
    </location>
</feature>
<feature type="transmembrane region" description="Helical" evidence="1">
    <location>
        <begin position="278"/>
        <end position="295"/>
    </location>
</feature>
<organism evidence="2 3">
    <name type="scientific">Candidatus Colwellbacteria bacterium CG10_big_fil_rev_8_21_14_0_10_42_22</name>
    <dbReference type="NCBI Taxonomy" id="1974540"/>
    <lineage>
        <taxon>Bacteria</taxon>
        <taxon>Candidatus Colwelliibacteriota</taxon>
    </lineage>
</organism>
<evidence type="ECO:0000313" key="3">
    <source>
        <dbReference type="Proteomes" id="UP000231466"/>
    </source>
</evidence>
<evidence type="ECO:0000256" key="1">
    <source>
        <dbReference type="SAM" id="Phobius"/>
    </source>
</evidence>
<keyword evidence="1" id="KW-1133">Transmembrane helix</keyword>
<feature type="transmembrane region" description="Helical" evidence="1">
    <location>
        <begin position="301"/>
        <end position="322"/>
    </location>
</feature>
<keyword evidence="1" id="KW-0472">Membrane</keyword>
<evidence type="ECO:0000313" key="2">
    <source>
        <dbReference type="EMBL" id="PIR97705.1"/>
    </source>
</evidence>
<feature type="transmembrane region" description="Helical" evidence="1">
    <location>
        <begin position="35"/>
        <end position="55"/>
    </location>
</feature>
<dbReference type="Proteomes" id="UP000231466">
    <property type="component" value="Unassembled WGS sequence"/>
</dbReference>
<feature type="transmembrane region" description="Helical" evidence="1">
    <location>
        <begin position="93"/>
        <end position="123"/>
    </location>
</feature>
<feature type="transmembrane region" description="Helical" evidence="1">
    <location>
        <begin position="143"/>
        <end position="165"/>
    </location>
</feature>
<dbReference type="AlphaFoldDB" id="A0A2H0VF30"/>
<proteinExistence type="predicted"/>
<name>A0A2H0VF30_9BACT</name>
<gene>
    <name evidence="2" type="ORF">COT89_02920</name>
</gene>
<protein>
    <submittedName>
        <fullName evidence="2">Uncharacterized protein</fullName>
    </submittedName>
</protein>